<evidence type="ECO:0000313" key="2">
    <source>
        <dbReference type="Proteomes" id="UP001148737"/>
    </source>
</evidence>
<protein>
    <submittedName>
        <fullName evidence="1">Uncharacterized protein</fullName>
    </submittedName>
</protein>
<dbReference type="Proteomes" id="UP001148737">
    <property type="component" value="Unassembled WGS sequence"/>
</dbReference>
<sequence length="132" mass="15127">MDLAVEFNKLRSAVGQVSGPEEQGWGWDGLKSHCRYRFPIGYAASYYAYVLSDVYSYDIFETKLRPHMPKNRAARVEDLVSTELRDEFKRYRSMILEPGSNVRSLNSLLGEYLGREPSSGPYLEMLKSSMKA</sequence>
<organism evidence="1 2">
    <name type="scientific">Lecanicillium saksenae</name>
    <dbReference type="NCBI Taxonomy" id="468837"/>
    <lineage>
        <taxon>Eukaryota</taxon>
        <taxon>Fungi</taxon>
        <taxon>Dikarya</taxon>
        <taxon>Ascomycota</taxon>
        <taxon>Pezizomycotina</taxon>
        <taxon>Sordariomycetes</taxon>
        <taxon>Hypocreomycetidae</taxon>
        <taxon>Hypocreales</taxon>
        <taxon>Cordycipitaceae</taxon>
        <taxon>Lecanicillium</taxon>
    </lineage>
</organism>
<reference evidence="1" key="1">
    <citation type="submission" date="2022-07" db="EMBL/GenBank/DDBJ databases">
        <title>Genome Sequence of Lecanicillium saksenae.</title>
        <authorList>
            <person name="Buettner E."/>
        </authorList>
    </citation>
    <scope>NUCLEOTIDE SEQUENCE</scope>
    <source>
        <strain evidence="1">VT-O1</strain>
    </source>
</reference>
<gene>
    <name evidence="1" type="ORF">NLG97_g7602</name>
</gene>
<comment type="caution">
    <text evidence="1">The sequence shown here is derived from an EMBL/GenBank/DDBJ whole genome shotgun (WGS) entry which is preliminary data.</text>
</comment>
<keyword evidence="2" id="KW-1185">Reference proteome</keyword>
<evidence type="ECO:0000313" key="1">
    <source>
        <dbReference type="EMBL" id="KAJ3482324.1"/>
    </source>
</evidence>
<dbReference type="EMBL" id="JANAKD010001186">
    <property type="protein sequence ID" value="KAJ3482324.1"/>
    <property type="molecule type" value="Genomic_DNA"/>
</dbReference>
<accession>A0ACC1QLC7</accession>
<proteinExistence type="predicted"/>
<name>A0ACC1QLC7_9HYPO</name>